<dbReference type="EMBL" id="JAWHQM010000005">
    <property type="protein sequence ID" value="KAK5627376.1"/>
    <property type="molecule type" value="Genomic_DNA"/>
</dbReference>
<name>A0AAN7UJQ7_9PEZI</name>
<dbReference type="Proteomes" id="UP001305414">
    <property type="component" value="Unassembled WGS sequence"/>
</dbReference>
<evidence type="ECO:0000313" key="1">
    <source>
        <dbReference type="EMBL" id="KAK5627376.1"/>
    </source>
</evidence>
<reference evidence="1 2" key="1">
    <citation type="submission" date="2023-10" db="EMBL/GenBank/DDBJ databases">
        <title>Draft genome sequence of Xylaria bambusicola isolate GMP-LS, the root and basal stem rot pathogen of sugarcane in Indonesia.</title>
        <authorList>
            <person name="Selvaraj P."/>
            <person name="Muralishankar V."/>
            <person name="Muruganantham S."/>
            <person name="Sp S."/>
            <person name="Haryani S."/>
            <person name="Lau K.J.X."/>
            <person name="Naqvi N.I."/>
        </authorList>
    </citation>
    <scope>NUCLEOTIDE SEQUENCE [LARGE SCALE GENOMIC DNA]</scope>
    <source>
        <strain evidence="1">GMP-LS</strain>
    </source>
</reference>
<organism evidence="1 2">
    <name type="scientific">Xylaria bambusicola</name>
    <dbReference type="NCBI Taxonomy" id="326684"/>
    <lineage>
        <taxon>Eukaryota</taxon>
        <taxon>Fungi</taxon>
        <taxon>Dikarya</taxon>
        <taxon>Ascomycota</taxon>
        <taxon>Pezizomycotina</taxon>
        <taxon>Sordariomycetes</taxon>
        <taxon>Xylariomycetidae</taxon>
        <taxon>Xylariales</taxon>
        <taxon>Xylariaceae</taxon>
        <taxon>Xylaria</taxon>
    </lineage>
</organism>
<evidence type="ECO:0000313" key="2">
    <source>
        <dbReference type="Proteomes" id="UP001305414"/>
    </source>
</evidence>
<proteinExistence type="predicted"/>
<sequence length="129" mass="14204">MSSKNSAPDSAPNKKVISNILVKALCKKEVQDALKEACRGKDPEETLKEVTMAVPMLLALTICPAMLGTQEAIRQSQSKNKREEHRARRCNLVVSCVKQSIRSRDIDGKLVVLKDNKVGPSGCELCRNI</sequence>
<protein>
    <submittedName>
        <fullName evidence="1">Uncharacterized protein</fullName>
    </submittedName>
</protein>
<dbReference type="PANTHER" id="PTHR38049">
    <property type="entry name" value="RICIN B LECTIN DOMAIN-CONTAINING PROTEIN"/>
    <property type="match status" value="1"/>
</dbReference>
<dbReference type="AlphaFoldDB" id="A0AAN7UJQ7"/>
<dbReference type="PANTHER" id="PTHR38049:SF2">
    <property type="entry name" value="RICIN B LECTIN DOMAIN-CONTAINING PROTEIN"/>
    <property type="match status" value="1"/>
</dbReference>
<accession>A0AAN7UJQ7</accession>
<keyword evidence="2" id="KW-1185">Reference proteome</keyword>
<gene>
    <name evidence="1" type="ORF">RRF57_003091</name>
</gene>
<comment type="caution">
    <text evidence="1">The sequence shown here is derived from an EMBL/GenBank/DDBJ whole genome shotgun (WGS) entry which is preliminary data.</text>
</comment>